<evidence type="ECO:0000256" key="2">
    <source>
        <dbReference type="ARBA" id="ARBA00023270"/>
    </source>
</evidence>
<reference evidence="3 4" key="1">
    <citation type="submission" date="2017-12" db="EMBL/GenBank/DDBJ databases">
        <title>Phylogenetic diversity of female urinary microbiome.</title>
        <authorList>
            <person name="Thomas-White K."/>
            <person name="Wolfe A.J."/>
        </authorList>
    </citation>
    <scope>NUCLEOTIDE SEQUENCE [LARGE SCALE GENOMIC DNA]</scope>
    <source>
        <strain evidence="3 4">UMB0250</strain>
    </source>
</reference>
<dbReference type="Gene3D" id="3.20.20.70">
    <property type="entry name" value="Aldolase class I"/>
    <property type="match status" value="1"/>
</dbReference>
<keyword evidence="2" id="KW-0704">Schiff base</keyword>
<dbReference type="InterPro" id="IPR018225">
    <property type="entry name" value="Transaldolase_AS"/>
</dbReference>
<dbReference type="EMBL" id="PKKJ01000001">
    <property type="protein sequence ID" value="PKY67113.1"/>
    <property type="molecule type" value="Genomic_DNA"/>
</dbReference>
<evidence type="ECO:0000313" key="4">
    <source>
        <dbReference type="Proteomes" id="UP000234545"/>
    </source>
</evidence>
<dbReference type="PANTHER" id="PTHR10683">
    <property type="entry name" value="TRANSALDOLASE"/>
    <property type="match status" value="1"/>
</dbReference>
<dbReference type="InterPro" id="IPR033919">
    <property type="entry name" value="TSA/FSA_arc/bac"/>
</dbReference>
<evidence type="ECO:0000256" key="1">
    <source>
        <dbReference type="ARBA" id="ARBA00004496"/>
    </source>
</evidence>
<accession>A0A2I1I7N7</accession>
<dbReference type="AlphaFoldDB" id="A0A2I1I7N7"/>
<dbReference type="SUPFAM" id="SSF51569">
    <property type="entry name" value="Aldolase"/>
    <property type="match status" value="1"/>
</dbReference>
<dbReference type="OrthoDB" id="9807051at2"/>
<sequence>MLILIDYANVEAIEQTLSYLPIDGVTTNPTILYREGKEPLDVLHQIQNLLPYGSQLHVQIVSERADDMVAEARALREEIGGNLFVKLPVTRDGFAAIPRIVAEGMQVTATGIHSSMQGFMAAKAGARYVAPYVNRMDNYGIDGVRVASEIHRTLKSYGMEADVLAASFKNSEQVLELVRQGVGAITAAPEVLAALIKNPATDAAIAEQNKHFSLLVGEKRTWKDLIDTK</sequence>
<dbReference type="InterPro" id="IPR001585">
    <property type="entry name" value="TAL/FSA"/>
</dbReference>
<dbReference type="InterPro" id="IPR013785">
    <property type="entry name" value="Aldolase_TIM"/>
</dbReference>
<proteinExistence type="predicted"/>
<dbReference type="GO" id="GO:0005975">
    <property type="term" value="P:carbohydrate metabolic process"/>
    <property type="evidence" value="ECO:0007669"/>
    <property type="project" value="InterPro"/>
</dbReference>
<dbReference type="PROSITE" id="PS01054">
    <property type="entry name" value="TRANSALDOLASE_1"/>
    <property type="match status" value="1"/>
</dbReference>
<dbReference type="GO" id="GO:0016832">
    <property type="term" value="F:aldehyde-lyase activity"/>
    <property type="evidence" value="ECO:0007669"/>
    <property type="project" value="InterPro"/>
</dbReference>
<name>A0A2I1I7N7_9ACTO</name>
<dbReference type="PANTHER" id="PTHR10683:SF36">
    <property type="entry name" value="TRANSALDOLASE"/>
    <property type="match status" value="1"/>
</dbReference>
<dbReference type="Proteomes" id="UP000234545">
    <property type="component" value="Unassembled WGS sequence"/>
</dbReference>
<evidence type="ECO:0000313" key="3">
    <source>
        <dbReference type="EMBL" id="PKY67113.1"/>
    </source>
</evidence>
<comment type="caution">
    <text evidence="3">The sequence shown here is derived from an EMBL/GenBank/DDBJ whole genome shotgun (WGS) entry which is preliminary data.</text>
</comment>
<dbReference type="GO" id="GO:0005737">
    <property type="term" value="C:cytoplasm"/>
    <property type="evidence" value="ECO:0007669"/>
    <property type="project" value="UniProtKB-SubCell"/>
</dbReference>
<protein>
    <submittedName>
        <fullName evidence="3">Fructose-6-phosphate aldolase</fullName>
    </submittedName>
</protein>
<dbReference type="RefSeq" id="WP_101627607.1">
    <property type="nucleotide sequence ID" value="NZ_JBCOMK010000015.1"/>
</dbReference>
<gene>
    <name evidence="3" type="ORF">CYJ25_02470</name>
</gene>
<dbReference type="CDD" id="cd00956">
    <property type="entry name" value="Transaldolase_FSA"/>
    <property type="match status" value="1"/>
</dbReference>
<dbReference type="Pfam" id="PF00923">
    <property type="entry name" value="TAL_FSA"/>
    <property type="match status" value="1"/>
</dbReference>
<organism evidence="3 4">
    <name type="scientific">Schaalia turicensis</name>
    <dbReference type="NCBI Taxonomy" id="131111"/>
    <lineage>
        <taxon>Bacteria</taxon>
        <taxon>Bacillati</taxon>
        <taxon>Actinomycetota</taxon>
        <taxon>Actinomycetes</taxon>
        <taxon>Actinomycetales</taxon>
        <taxon>Actinomycetaceae</taxon>
        <taxon>Schaalia</taxon>
    </lineage>
</organism>
<comment type="subcellular location">
    <subcellularLocation>
        <location evidence="1">Cytoplasm</location>
    </subcellularLocation>
</comment>